<dbReference type="SUPFAM" id="SSF51735">
    <property type="entry name" value="NAD(P)-binding Rossmann-fold domains"/>
    <property type="match status" value="1"/>
</dbReference>
<comment type="caution">
    <text evidence="5">The sequence shown here is derived from an EMBL/GenBank/DDBJ whole genome shotgun (WGS) entry which is preliminary data.</text>
</comment>
<feature type="region of interest" description="Disordered" evidence="3">
    <location>
        <begin position="370"/>
        <end position="392"/>
    </location>
</feature>
<dbReference type="Proteomes" id="UP000285146">
    <property type="component" value="Unassembled WGS sequence"/>
</dbReference>
<feature type="compositionally biased region" description="Basic and acidic residues" evidence="3">
    <location>
        <begin position="408"/>
        <end position="418"/>
    </location>
</feature>
<evidence type="ECO:0000256" key="3">
    <source>
        <dbReference type="SAM" id="MobiDB-lite"/>
    </source>
</evidence>
<evidence type="ECO:0000313" key="6">
    <source>
        <dbReference type="Proteomes" id="UP000285146"/>
    </source>
</evidence>
<evidence type="ECO:0000256" key="2">
    <source>
        <dbReference type="ARBA" id="ARBA00023002"/>
    </source>
</evidence>
<accession>A0A423XK85</accession>
<dbReference type="FunCoup" id="A0A423XK85">
    <property type="interactions" value="100"/>
</dbReference>
<keyword evidence="4" id="KW-0812">Transmembrane</keyword>
<dbReference type="EMBL" id="LKEB01000004">
    <property type="protein sequence ID" value="ROW16691.1"/>
    <property type="molecule type" value="Genomic_DNA"/>
</dbReference>
<keyword evidence="4" id="KW-1133">Transmembrane helix</keyword>
<protein>
    <recommendedName>
        <fullName evidence="7">Ketoreductase (KR) domain-containing protein</fullName>
    </recommendedName>
</protein>
<dbReference type="GO" id="GO:0016491">
    <property type="term" value="F:oxidoreductase activity"/>
    <property type="evidence" value="ECO:0007669"/>
    <property type="project" value="UniProtKB-KW"/>
</dbReference>
<dbReference type="InParanoid" id="A0A423XK85"/>
<dbReference type="InterPro" id="IPR002347">
    <property type="entry name" value="SDR_fam"/>
</dbReference>
<dbReference type="PANTHER" id="PTHR24320:SF285">
    <property type="entry name" value="RETINOL DEHYDROGENASE 14"/>
    <property type="match status" value="1"/>
</dbReference>
<feature type="transmembrane region" description="Helical" evidence="4">
    <location>
        <begin position="284"/>
        <end position="301"/>
    </location>
</feature>
<evidence type="ECO:0000256" key="1">
    <source>
        <dbReference type="ARBA" id="ARBA00006484"/>
    </source>
</evidence>
<reference evidence="5 6" key="1">
    <citation type="submission" date="2015-09" db="EMBL/GenBank/DDBJ databases">
        <title>Host preference determinants of Valsa canker pathogens revealed by comparative genomics.</title>
        <authorList>
            <person name="Yin Z."/>
            <person name="Huang L."/>
        </authorList>
    </citation>
    <scope>NUCLEOTIDE SEQUENCE [LARGE SCALE GENOMIC DNA]</scope>
    <source>
        <strain evidence="5 6">SXYLt</strain>
    </source>
</reference>
<proteinExistence type="inferred from homology"/>
<dbReference type="InterPro" id="IPR036291">
    <property type="entry name" value="NAD(P)-bd_dom_sf"/>
</dbReference>
<dbReference type="Pfam" id="PF00106">
    <property type="entry name" value="adh_short"/>
    <property type="match status" value="1"/>
</dbReference>
<comment type="similarity">
    <text evidence="1">Belongs to the short-chain dehydrogenases/reductases (SDR) family.</text>
</comment>
<dbReference type="OrthoDB" id="191979at2759"/>
<keyword evidence="2" id="KW-0560">Oxidoreductase</keyword>
<dbReference type="Gene3D" id="3.40.50.720">
    <property type="entry name" value="NAD(P)-binding Rossmann-like Domain"/>
    <property type="match status" value="1"/>
</dbReference>
<dbReference type="AlphaFoldDB" id="A0A423XK85"/>
<dbReference type="PANTHER" id="PTHR24320">
    <property type="entry name" value="RETINOL DEHYDROGENASE"/>
    <property type="match status" value="1"/>
</dbReference>
<keyword evidence="4" id="KW-0472">Membrane</keyword>
<dbReference type="PRINTS" id="PR00081">
    <property type="entry name" value="GDHRDH"/>
</dbReference>
<sequence>MPIDFLLYSYEHGLPAWVPDPWKLAGGTAAIGALTLAKRYFNGALNLTQRNMHGRVVMVTGGTSGIGAQAALELAKLGAQVILLTHLPPSDPFLVEYVDDLRAQTGNQLIYAEQVDLSSLYSVRKFATKWVDNAPPRRLDMIVLGAATLTPPGGKRKETEEGVEQTWMVNYLANFHLLGILSPAIKAQPFDRDVRIIFTTCSSYIRSPPLKDAQAHALDKRDWSPGQAYASSKLALMTFGRAFQKHLDSYKRPDQLPMNAKVVFVDPGYSRTPGMRRWMTRGSLWGLLIYLLSYLVTWMLLKSPFMSAQSILFAAFDGSIIRDPGGKLIKECTEVDFARKDVDEEEVAKKLWESSDKLIETIEKQAALKRAEEKTKREELEKREKAEQEEKARAEEIEALVSTIKKGRAAEKEKDGGKNVKNMKQSKIGHKAVQ</sequence>
<dbReference type="STRING" id="1230097.A0A423XK85"/>
<keyword evidence="6" id="KW-1185">Reference proteome</keyword>
<feature type="region of interest" description="Disordered" evidence="3">
    <location>
        <begin position="407"/>
        <end position="434"/>
    </location>
</feature>
<evidence type="ECO:0000313" key="5">
    <source>
        <dbReference type="EMBL" id="ROW16691.1"/>
    </source>
</evidence>
<evidence type="ECO:0008006" key="7">
    <source>
        <dbReference type="Google" id="ProtNLM"/>
    </source>
</evidence>
<organism evidence="5 6">
    <name type="scientific">Cytospora leucostoma</name>
    <dbReference type="NCBI Taxonomy" id="1230097"/>
    <lineage>
        <taxon>Eukaryota</taxon>
        <taxon>Fungi</taxon>
        <taxon>Dikarya</taxon>
        <taxon>Ascomycota</taxon>
        <taxon>Pezizomycotina</taxon>
        <taxon>Sordariomycetes</taxon>
        <taxon>Sordariomycetidae</taxon>
        <taxon>Diaporthales</taxon>
        <taxon>Cytosporaceae</taxon>
        <taxon>Cytospora</taxon>
    </lineage>
</organism>
<name>A0A423XK85_9PEZI</name>
<gene>
    <name evidence="5" type="ORF">VPNG_01749</name>
</gene>
<evidence type="ECO:0000256" key="4">
    <source>
        <dbReference type="SAM" id="Phobius"/>
    </source>
</evidence>